<dbReference type="GO" id="GO:0006508">
    <property type="term" value="P:proteolysis"/>
    <property type="evidence" value="ECO:0007669"/>
    <property type="project" value="InterPro"/>
</dbReference>
<dbReference type="Proteomes" id="UP000215127">
    <property type="component" value="Chromosome 12"/>
</dbReference>
<dbReference type="PROSITE" id="PS00141">
    <property type="entry name" value="ASP_PROTEASE"/>
    <property type="match status" value="1"/>
</dbReference>
<sequence length="912" mass="96490">MRFFSVLTAGLPAGPVVDAAILPDLDSRSPLIHDINLPKRQTQRCGVAGTDRTNCRPLQTIASCNAARASTLCKQNTRCKSYAVTTASNGVQSCGLYAFTVSQDEHDDFETGDYNDETGYYDDETDYYNDEADYYYNSTGKQHKSADKHYYRATEYHSEPHKHHYSSYKQHDCKIKHYFAKIGHYHKIQYLHSSPTPAPKSFVLNASNSNNEALGNGAVSDKGPIYAFTFDDSNTEASPLTINPAGQLVVKGRDLYAIVKQASLSQKRQASSGAQILFVSESESQAEGSRICECRMPSGVFACTCDRFDGFAVGPEGQLGSGVPDGYTPIVVHTPIVVQAAVIDDITGGSSAMRSTTSTTIPTMTTMSTEASVTTSTGQESSQSTTATTISVSQSSTDSFTSPTGSTTTSLASQSTTGSATGGDSFNPTGTVSSPTTVTAASTASGGAIPTCATFALQETDGSGHYLVHENLEEQSLALSNAATFSDATKYRLDGTRLTDASIDKVWTYAGGHGSLIYMLTQADPSQPTYELSCSFGTNDTLSCFAPNNPANNLLEVVTYAQPYGDILWIGDDLFYQFKAKSYKFVCAGGNTGVASTTIRTASSAVIDTGTSTTTASSAAVETTAPATTTAFFEAVATTTTANNMPNCADFLLIAFDDSGTRLIDTTTGGFWVGQGIAIRTVPTADPDNGSLELNCQSASDATLSCFDPVPPQINQLQTVSYGSVVGNALFIAEQGKVANAVDRQYKYICPAPSQPALTAKPAASAPTCGGDGRFRLTFGDASYLQNIPLYVYVTDNADQATRFALKGTTLVDPSNYDLPWLTGMSAGNGPVDAGLPHSAPDPKRFVPIECSLREGFELYCQHSLGNGAVHDLQFCTDGAYGNLLLLANGPFVAGLGCEPIVLTAECVTPPG</sequence>
<organism evidence="2 3">
    <name type="scientific">Zymoseptoria tritici (strain ST99CH_3D7)</name>
    <dbReference type="NCBI Taxonomy" id="1276538"/>
    <lineage>
        <taxon>Eukaryota</taxon>
        <taxon>Fungi</taxon>
        <taxon>Dikarya</taxon>
        <taxon>Ascomycota</taxon>
        <taxon>Pezizomycotina</taxon>
        <taxon>Dothideomycetes</taxon>
        <taxon>Dothideomycetidae</taxon>
        <taxon>Mycosphaerellales</taxon>
        <taxon>Mycosphaerellaceae</taxon>
        <taxon>Zymoseptoria</taxon>
    </lineage>
</organism>
<evidence type="ECO:0000256" key="1">
    <source>
        <dbReference type="SAM" id="MobiDB-lite"/>
    </source>
</evidence>
<reference evidence="2 3" key="1">
    <citation type="submission" date="2016-06" db="EMBL/GenBank/DDBJ databases">
        <authorList>
            <person name="Kjaerup R.B."/>
            <person name="Dalgaard T.S."/>
            <person name="Juul-Madsen H.R."/>
        </authorList>
    </citation>
    <scope>NUCLEOTIDE SEQUENCE [LARGE SCALE GENOMIC DNA]</scope>
</reference>
<dbReference type="AlphaFoldDB" id="A0A1X7S8G6"/>
<dbReference type="EMBL" id="LT853703">
    <property type="protein sequence ID" value="SMQ55527.1"/>
    <property type="molecule type" value="Genomic_DNA"/>
</dbReference>
<dbReference type="GO" id="GO:0004190">
    <property type="term" value="F:aspartic-type endopeptidase activity"/>
    <property type="evidence" value="ECO:0007669"/>
    <property type="project" value="InterPro"/>
</dbReference>
<dbReference type="STRING" id="1276538.A0A1X7S8G6"/>
<dbReference type="InterPro" id="IPR001969">
    <property type="entry name" value="Aspartic_peptidase_AS"/>
</dbReference>
<feature type="region of interest" description="Disordered" evidence="1">
    <location>
        <begin position="350"/>
        <end position="443"/>
    </location>
</feature>
<accession>A0A1X7S8G6</accession>
<name>A0A1X7S8G6_ZYMT9</name>
<proteinExistence type="predicted"/>
<gene>
    <name evidence="2" type="ORF">ZT3D7_G10682</name>
</gene>
<feature type="compositionally biased region" description="Low complexity" evidence="1">
    <location>
        <begin position="353"/>
        <end position="443"/>
    </location>
</feature>
<protein>
    <submittedName>
        <fullName evidence="2">Uncharacterized protein</fullName>
    </submittedName>
</protein>
<keyword evidence="3" id="KW-1185">Reference proteome</keyword>
<evidence type="ECO:0000313" key="3">
    <source>
        <dbReference type="Proteomes" id="UP000215127"/>
    </source>
</evidence>
<evidence type="ECO:0000313" key="2">
    <source>
        <dbReference type="EMBL" id="SMQ55527.1"/>
    </source>
</evidence>